<evidence type="ECO:0000256" key="1">
    <source>
        <dbReference type="ARBA" id="ARBA00022598"/>
    </source>
</evidence>
<evidence type="ECO:0000256" key="3">
    <source>
        <dbReference type="ARBA" id="ARBA00022840"/>
    </source>
</evidence>
<comment type="caution">
    <text evidence="6">The sequence shown here is derived from an EMBL/GenBank/DDBJ whole genome shotgun (WGS) entry which is preliminary data.</text>
</comment>
<dbReference type="InterPro" id="IPR011761">
    <property type="entry name" value="ATP-grasp"/>
</dbReference>
<evidence type="ECO:0000256" key="2">
    <source>
        <dbReference type="ARBA" id="ARBA00022741"/>
    </source>
</evidence>
<dbReference type="PANTHER" id="PTHR43585:SF2">
    <property type="entry name" value="ATP-GRASP ENZYME FSQD"/>
    <property type="match status" value="1"/>
</dbReference>
<gene>
    <name evidence="6" type="ORF">POF50_029695</name>
</gene>
<evidence type="ECO:0000256" key="4">
    <source>
        <dbReference type="PROSITE-ProRule" id="PRU00409"/>
    </source>
</evidence>
<accession>A0AA90KBC0</accession>
<dbReference type="Pfam" id="PF13535">
    <property type="entry name" value="ATP-grasp_4"/>
    <property type="match status" value="1"/>
</dbReference>
<dbReference type="SUPFAM" id="SSF56059">
    <property type="entry name" value="Glutathione synthetase ATP-binding domain-like"/>
    <property type="match status" value="1"/>
</dbReference>
<dbReference type="RefSeq" id="WP_271312161.1">
    <property type="nucleotide sequence ID" value="NZ_JABXJJ020000046.1"/>
</dbReference>
<reference evidence="6" key="1">
    <citation type="submission" date="2023-05" db="EMBL/GenBank/DDBJ databases">
        <title>Streptantibioticus silvisoli sp. nov., acidotolerant actinomycetes 1 from pine litter.</title>
        <authorList>
            <person name="Swiecimska M."/>
            <person name="Golinska P."/>
            <person name="Sangal V."/>
            <person name="Wachnowicz B."/>
            <person name="Goodfellow M."/>
        </authorList>
    </citation>
    <scope>NUCLEOTIDE SEQUENCE</scope>
    <source>
        <strain evidence="6">SL13</strain>
    </source>
</reference>
<dbReference type="GO" id="GO:0046872">
    <property type="term" value="F:metal ion binding"/>
    <property type="evidence" value="ECO:0007669"/>
    <property type="project" value="InterPro"/>
</dbReference>
<evidence type="ECO:0000259" key="5">
    <source>
        <dbReference type="PROSITE" id="PS50975"/>
    </source>
</evidence>
<dbReference type="GO" id="GO:0016874">
    <property type="term" value="F:ligase activity"/>
    <property type="evidence" value="ECO:0007669"/>
    <property type="project" value="UniProtKB-KW"/>
</dbReference>
<dbReference type="EMBL" id="JABXJJ020000046">
    <property type="protein sequence ID" value="MDI5973468.1"/>
    <property type="molecule type" value="Genomic_DNA"/>
</dbReference>
<protein>
    <submittedName>
        <fullName evidence="6">ATP-grasp domain-containing protein</fullName>
    </submittedName>
</protein>
<dbReference type="AlphaFoldDB" id="A0AA90KBC0"/>
<sequence length="411" mass="43764">MKIALVDGHSTGRALVEAVRRRGIPCVHISSSPRMSEYFTRGFDPAWYDACLDATAGPAALAARLASLGVTRVVAGTESGVVLTDTLTHLMALPGNRYETVGARRDKAAMGRAVAAAGLATPLTAEFADADRAATWFAAGGLAEAVVKPPSSAGSDNVRFCRTADEVREACARVLGSRNLYGEPNRAALVQERLHGVEYYANSVSHDGVHRIAELWRYTKRSGAGGHPVYDYEQPVAPDAAQAASVRAFVPAVLDALGVACGAAHTEVMVTARGPVLIESGARLGGGTLPWVIEKYCGTSQTSLLADTLVEPDALRRFDDTAAVRPGELRNVALINSEAGTVRSLDWADRLQQLPTLVALSHGVRPGQRLPVTTDLLSSPGYVYLAAQDPHEVERDYDALRFMESRSLYTG</sequence>
<dbReference type="PANTHER" id="PTHR43585">
    <property type="entry name" value="FUMIPYRROLE BIOSYNTHESIS PROTEIN C"/>
    <property type="match status" value="1"/>
</dbReference>
<keyword evidence="1" id="KW-0436">Ligase</keyword>
<feature type="domain" description="ATP-grasp" evidence="5">
    <location>
        <begin position="111"/>
        <end position="310"/>
    </location>
</feature>
<evidence type="ECO:0000313" key="6">
    <source>
        <dbReference type="EMBL" id="MDI5973468.1"/>
    </source>
</evidence>
<dbReference type="NCBIfam" id="NF005543">
    <property type="entry name" value="PRK07206.1"/>
    <property type="match status" value="1"/>
</dbReference>
<dbReference type="GO" id="GO:0005524">
    <property type="term" value="F:ATP binding"/>
    <property type="evidence" value="ECO:0007669"/>
    <property type="project" value="UniProtKB-UniRule"/>
</dbReference>
<keyword evidence="3 4" id="KW-0067">ATP-binding</keyword>
<organism evidence="6">
    <name type="scientific">Streptantibioticus silvisoli</name>
    <dbReference type="NCBI Taxonomy" id="2705255"/>
    <lineage>
        <taxon>Bacteria</taxon>
        <taxon>Bacillati</taxon>
        <taxon>Actinomycetota</taxon>
        <taxon>Actinomycetes</taxon>
        <taxon>Kitasatosporales</taxon>
        <taxon>Streptomycetaceae</taxon>
        <taxon>Streptantibioticus</taxon>
    </lineage>
</organism>
<name>A0AA90KBC0_9ACTN</name>
<dbReference type="Gene3D" id="3.30.470.20">
    <property type="entry name" value="ATP-grasp fold, B domain"/>
    <property type="match status" value="1"/>
</dbReference>
<proteinExistence type="predicted"/>
<keyword evidence="2 4" id="KW-0547">Nucleotide-binding</keyword>
<dbReference type="PROSITE" id="PS50975">
    <property type="entry name" value="ATP_GRASP"/>
    <property type="match status" value="1"/>
</dbReference>
<dbReference type="InterPro" id="IPR052032">
    <property type="entry name" value="ATP-dep_AA_Ligase"/>
</dbReference>